<dbReference type="InterPro" id="IPR016032">
    <property type="entry name" value="Sig_transdc_resp-reg_C-effctor"/>
</dbReference>
<dbReference type="Gene3D" id="1.10.10.10">
    <property type="entry name" value="Winged helix-like DNA-binding domain superfamily/Winged helix DNA-binding domain"/>
    <property type="match status" value="1"/>
</dbReference>
<protein>
    <submittedName>
        <fullName evidence="2">Helix-turn-helix transcriptional regulator</fullName>
    </submittedName>
</protein>
<dbReference type="InterPro" id="IPR000792">
    <property type="entry name" value="Tscrpt_reg_LuxR_C"/>
</dbReference>
<comment type="caution">
    <text evidence="2">The sequence shown here is derived from an EMBL/GenBank/DDBJ whole genome shotgun (WGS) entry which is preliminary data.</text>
</comment>
<accession>A0ABW9YAP8</accession>
<dbReference type="SUPFAM" id="SSF46894">
    <property type="entry name" value="C-terminal effector domain of the bipartite response regulators"/>
    <property type="match status" value="1"/>
</dbReference>
<dbReference type="SMART" id="SM00421">
    <property type="entry name" value="HTH_LUXR"/>
    <property type="match status" value="1"/>
</dbReference>
<dbReference type="RefSeq" id="WP_161767900.1">
    <property type="nucleotide sequence ID" value="NZ_JAAATW010000003.1"/>
</dbReference>
<dbReference type="InterPro" id="IPR036388">
    <property type="entry name" value="WH-like_DNA-bd_sf"/>
</dbReference>
<dbReference type="Proteomes" id="UP001517376">
    <property type="component" value="Unassembled WGS sequence"/>
</dbReference>
<reference evidence="3" key="1">
    <citation type="submission" date="2020-01" db="EMBL/GenBank/DDBJ databases">
        <title>Sphingomonas sp. strain CSW-10.</title>
        <authorList>
            <person name="Chen W.-M."/>
        </authorList>
    </citation>
    <scope>NUCLEOTIDE SEQUENCE [LARGE SCALE GENOMIC DNA]</scope>
    <source>
        <strain evidence="3">CCP-1</strain>
    </source>
</reference>
<proteinExistence type="predicted"/>
<gene>
    <name evidence="2" type="ORF">GU920_15125</name>
</gene>
<dbReference type="EMBL" id="JAAATW010000003">
    <property type="protein sequence ID" value="NBE08872.1"/>
    <property type="molecule type" value="Genomic_DNA"/>
</dbReference>
<dbReference type="CDD" id="cd06170">
    <property type="entry name" value="LuxR_C_like"/>
    <property type="match status" value="1"/>
</dbReference>
<evidence type="ECO:0000313" key="2">
    <source>
        <dbReference type="EMBL" id="NBE08872.1"/>
    </source>
</evidence>
<evidence type="ECO:0000313" key="3">
    <source>
        <dbReference type="Proteomes" id="UP001517376"/>
    </source>
</evidence>
<feature type="domain" description="HTH luxR-type" evidence="1">
    <location>
        <begin position="86"/>
        <end position="143"/>
    </location>
</feature>
<dbReference type="Pfam" id="PF00196">
    <property type="entry name" value="GerE"/>
    <property type="match status" value="1"/>
</dbReference>
<sequence>MLMALIAFQLLCSAFFVVDIVEDFAEGGVTLAHMLPELGATLGLFVGLVFEVRLLLDLLRRQAVMERSLGVAAGALGALMEAYFREWGLTPSEADVAAFTIKGCSIAEIAAMRGSAEGTVKTHLNAIYRKAGVQGRGQLVSVLIEDLLNAPLLPGESATARLGMVPLPGAVAAPAARDGGIRDGSA</sequence>
<organism evidence="2 3">
    <name type="scientific">Paragemmobacter ruber</name>
    <dbReference type="NCBI Taxonomy" id="1985673"/>
    <lineage>
        <taxon>Bacteria</taxon>
        <taxon>Pseudomonadati</taxon>
        <taxon>Pseudomonadota</taxon>
        <taxon>Alphaproteobacteria</taxon>
        <taxon>Rhodobacterales</taxon>
        <taxon>Paracoccaceae</taxon>
        <taxon>Paragemmobacter</taxon>
    </lineage>
</organism>
<dbReference type="PRINTS" id="PR00038">
    <property type="entry name" value="HTHLUXR"/>
</dbReference>
<keyword evidence="3" id="KW-1185">Reference proteome</keyword>
<name>A0ABW9YAP8_9RHOB</name>
<evidence type="ECO:0000259" key="1">
    <source>
        <dbReference type="SMART" id="SM00421"/>
    </source>
</evidence>